<reference evidence="1 2" key="1">
    <citation type="submission" date="2021-03" db="EMBL/GenBank/DDBJ databases">
        <title>Genomic Encyclopedia of Type Strains, Phase IV (KMG-IV): sequencing the most valuable type-strain genomes for metagenomic binning, comparative biology and taxonomic classification.</title>
        <authorList>
            <person name="Goeker M."/>
        </authorList>
    </citation>
    <scope>NUCLEOTIDE SEQUENCE [LARGE SCALE GENOMIC DNA]</scope>
    <source>
        <strain evidence="1 2">DSM 24004</strain>
    </source>
</reference>
<evidence type="ECO:0000313" key="2">
    <source>
        <dbReference type="Proteomes" id="UP001519342"/>
    </source>
</evidence>
<name>A0ABS4G9U4_9FIRM</name>
<proteinExistence type="predicted"/>
<comment type="caution">
    <text evidence="1">The sequence shown here is derived from an EMBL/GenBank/DDBJ whole genome shotgun (WGS) entry which is preliminary data.</text>
</comment>
<evidence type="ECO:0008006" key="3">
    <source>
        <dbReference type="Google" id="ProtNLM"/>
    </source>
</evidence>
<accession>A0ABS4G9U4</accession>
<keyword evidence="2" id="KW-1185">Reference proteome</keyword>
<dbReference type="EMBL" id="JAGGKS010000001">
    <property type="protein sequence ID" value="MBP1924449.1"/>
    <property type="molecule type" value="Genomic_DNA"/>
</dbReference>
<sequence length="153" mass="17735">MFISIFALSVFLKIGYTKVLTISHQETGEVYEKIRVESGEVLKYKWIHSFEHIPWIEEYKILDNNSLQLYEIKVAGFGAGIPENKGIVEVRDGMVVMSNLDQNFEEINWINSNTALEYIGLNDEEIIKGSDLPHHEPLKLVVKEMLSIWPRFH</sequence>
<protein>
    <recommendedName>
        <fullName evidence="3">DUF1850 domain-containing protein</fullName>
    </recommendedName>
</protein>
<organism evidence="1 2">
    <name type="scientific">Sedimentibacter acidaminivorans</name>
    <dbReference type="NCBI Taxonomy" id="913099"/>
    <lineage>
        <taxon>Bacteria</taxon>
        <taxon>Bacillati</taxon>
        <taxon>Bacillota</taxon>
        <taxon>Tissierellia</taxon>
        <taxon>Sedimentibacter</taxon>
    </lineage>
</organism>
<dbReference type="InterPro" id="IPR015001">
    <property type="entry name" value="DUF1850"/>
</dbReference>
<dbReference type="Pfam" id="PF08905">
    <property type="entry name" value="DUF1850"/>
    <property type="match status" value="1"/>
</dbReference>
<evidence type="ECO:0000313" key="1">
    <source>
        <dbReference type="EMBL" id="MBP1924449.1"/>
    </source>
</evidence>
<dbReference type="Proteomes" id="UP001519342">
    <property type="component" value="Unassembled WGS sequence"/>
</dbReference>
<gene>
    <name evidence="1" type="ORF">J2Z76_000302</name>
</gene>